<evidence type="ECO:0000256" key="1">
    <source>
        <dbReference type="ARBA" id="ARBA00023015"/>
    </source>
</evidence>
<dbReference type="EMBL" id="JAUHMF010000002">
    <property type="protein sequence ID" value="MDT8898829.1"/>
    <property type="molecule type" value="Genomic_DNA"/>
</dbReference>
<dbReference type="PANTHER" id="PTHR43132:SF2">
    <property type="entry name" value="ARSENICAL RESISTANCE OPERON REPRESSOR ARSR-RELATED"/>
    <property type="match status" value="1"/>
</dbReference>
<evidence type="ECO:0000313" key="5">
    <source>
        <dbReference type="EMBL" id="MDT8898829.1"/>
    </source>
</evidence>
<name>A0ABU3NPQ6_9CHLR</name>
<evidence type="ECO:0000256" key="2">
    <source>
        <dbReference type="ARBA" id="ARBA00023125"/>
    </source>
</evidence>
<dbReference type="Pfam" id="PF01022">
    <property type="entry name" value="HTH_5"/>
    <property type="match status" value="1"/>
</dbReference>
<accession>A0ABU3NPQ6</accession>
<dbReference type="PANTHER" id="PTHR43132">
    <property type="entry name" value="ARSENICAL RESISTANCE OPERON REPRESSOR ARSR-RELATED"/>
    <property type="match status" value="1"/>
</dbReference>
<dbReference type="InterPro" id="IPR036388">
    <property type="entry name" value="WH-like_DNA-bd_sf"/>
</dbReference>
<reference evidence="5 6" key="1">
    <citation type="submission" date="2023-07" db="EMBL/GenBank/DDBJ databases">
        <title>Novel species of Thermanaerothrix with wide hydrolytic capabilities.</title>
        <authorList>
            <person name="Zayulina K.S."/>
            <person name="Podosokorskaya O.A."/>
            <person name="Elcheninov A.G."/>
        </authorList>
    </citation>
    <scope>NUCLEOTIDE SEQUENCE [LARGE SCALE GENOMIC DNA]</scope>
    <source>
        <strain evidence="5 6">4228-RoL</strain>
    </source>
</reference>
<proteinExistence type="predicted"/>
<dbReference type="InterPro" id="IPR051011">
    <property type="entry name" value="Metal_resp_trans_reg"/>
</dbReference>
<evidence type="ECO:0000259" key="4">
    <source>
        <dbReference type="PROSITE" id="PS50987"/>
    </source>
</evidence>
<sequence>MLNIEDSNTLTEIYNPLAEVFRALAHPARLAILDLLREGEACVCHIEAMLGLRQAYVSQQLMLLRQSGLVSMRRQGWNVFYRVSDPRIFEVLEQARSLLPAPLPALPRTETLQCTCPRCRVGSKPA</sequence>
<dbReference type="CDD" id="cd00090">
    <property type="entry name" value="HTH_ARSR"/>
    <property type="match status" value="1"/>
</dbReference>
<dbReference type="NCBIfam" id="NF033788">
    <property type="entry name" value="HTH_metalloreg"/>
    <property type="match status" value="1"/>
</dbReference>
<dbReference type="InterPro" id="IPR001845">
    <property type="entry name" value="HTH_ArsR_DNA-bd_dom"/>
</dbReference>
<dbReference type="Gene3D" id="1.10.10.10">
    <property type="entry name" value="Winged helix-like DNA-binding domain superfamily/Winged helix DNA-binding domain"/>
    <property type="match status" value="1"/>
</dbReference>
<dbReference type="Proteomes" id="UP001254165">
    <property type="component" value="Unassembled WGS sequence"/>
</dbReference>
<keyword evidence="2" id="KW-0238">DNA-binding</keyword>
<dbReference type="PROSITE" id="PS50987">
    <property type="entry name" value="HTH_ARSR_2"/>
    <property type="match status" value="1"/>
</dbReference>
<organism evidence="5 6">
    <name type="scientific">Thermanaerothrix solaris</name>
    <dbReference type="NCBI Taxonomy" id="3058434"/>
    <lineage>
        <taxon>Bacteria</taxon>
        <taxon>Bacillati</taxon>
        <taxon>Chloroflexota</taxon>
        <taxon>Anaerolineae</taxon>
        <taxon>Anaerolineales</taxon>
        <taxon>Anaerolineaceae</taxon>
        <taxon>Thermanaerothrix</taxon>
    </lineage>
</organism>
<evidence type="ECO:0000313" key="6">
    <source>
        <dbReference type="Proteomes" id="UP001254165"/>
    </source>
</evidence>
<keyword evidence="6" id="KW-1185">Reference proteome</keyword>
<gene>
    <name evidence="5" type="ORF">QYE77_11205</name>
</gene>
<dbReference type="InterPro" id="IPR036390">
    <property type="entry name" value="WH_DNA-bd_sf"/>
</dbReference>
<dbReference type="PRINTS" id="PR00778">
    <property type="entry name" value="HTHARSR"/>
</dbReference>
<feature type="domain" description="HTH arsR-type" evidence="4">
    <location>
        <begin position="9"/>
        <end position="103"/>
    </location>
</feature>
<dbReference type="RefSeq" id="WP_315625492.1">
    <property type="nucleotide sequence ID" value="NZ_JAUHMF010000002.1"/>
</dbReference>
<keyword evidence="3" id="KW-0804">Transcription</keyword>
<protein>
    <submittedName>
        <fullName evidence="5">Metalloregulator ArsR/SmtB family transcription factor</fullName>
    </submittedName>
</protein>
<evidence type="ECO:0000256" key="3">
    <source>
        <dbReference type="ARBA" id="ARBA00023163"/>
    </source>
</evidence>
<keyword evidence="1" id="KW-0805">Transcription regulation</keyword>
<dbReference type="SMART" id="SM00418">
    <property type="entry name" value="HTH_ARSR"/>
    <property type="match status" value="1"/>
</dbReference>
<dbReference type="InterPro" id="IPR011991">
    <property type="entry name" value="ArsR-like_HTH"/>
</dbReference>
<comment type="caution">
    <text evidence="5">The sequence shown here is derived from an EMBL/GenBank/DDBJ whole genome shotgun (WGS) entry which is preliminary data.</text>
</comment>
<dbReference type="SUPFAM" id="SSF46785">
    <property type="entry name" value="Winged helix' DNA-binding domain"/>
    <property type="match status" value="1"/>
</dbReference>